<feature type="compositionally biased region" description="Pro residues" evidence="1">
    <location>
        <begin position="51"/>
        <end position="62"/>
    </location>
</feature>
<evidence type="ECO:0000313" key="2">
    <source>
        <dbReference type="EMBL" id="XBX83467.1"/>
    </source>
</evidence>
<dbReference type="EMBL" id="CP158374">
    <property type="protein sequence ID" value="XBX83467.1"/>
    <property type="molecule type" value="Genomic_DNA"/>
</dbReference>
<proteinExistence type="predicted"/>
<gene>
    <name evidence="2" type="ORF">ABIQ69_06015</name>
</gene>
<reference evidence="2" key="1">
    <citation type="submission" date="2024-05" db="EMBL/GenBank/DDBJ databases">
        <authorList>
            <person name="Yu L."/>
        </authorList>
    </citation>
    <scope>NUCLEOTIDE SEQUENCE</scope>
    <source>
        <strain evidence="2">G08B096</strain>
    </source>
</reference>
<sequence>MTDQTPDRDSEARDAADAERAGLARDDAERERREETELAPEEGLLDGWLPEPSPTDGPAPAP</sequence>
<protein>
    <recommendedName>
        <fullName evidence="3">ATPase</fullName>
    </recommendedName>
</protein>
<feature type="compositionally biased region" description="Basic and acidic residues" evidence="1">
    <location>
        <begin position="1"/>
        <end position="36"/>
    </location>
</feature>
<name>A0AAU7WAG9_9MICO</name>
<organism evidence="2">
    <name type="scientific">Agromyces sp. G08B096</name>
    <dbReference type="NCBI Taxonomy" id="3156399"/>
    <lineage>
        <taxon>Bacteria</taxon>
        <taxon>Bacillati</taxon>
        <taxon>Actinomycetota</taxon>
        <taxon>Actinomycetes</taxon>
        <taxon>Micrococcales</taxon>
        <taxon>Microbacteriaceae</taxon>
        <taxon>Agromyces</taxon>
    </lineage>
</organism>
<dbReference type="AlphaFoldDB" id="A0AAU7WAG9"/>
<dbReference type="RefSeq" id="WP_350349470.1">
    <property type="nucleotide sequence ID" value="NZ_CP158374.1"/>
</dbReference>
<accession>A0AAU7WAG9</accession>
<evidence type="ECO:0000256" key="1">
    <source>
        <dbReference type="SAM" id="MobiDB-lite"/>
    </source>
</evidence>
<feature type="region of interest" description="Disordered" evidence="1">
    <location>
        <begin position="1"/>
        <end position="62"/>
    </location>
</feature>
<evidence type="ECO:0008006" key="3">
    <source>
        <dbReference type="Google" id="ProtNLM"/>
    </source>
</evidence>